<keyword evidence="3" id="KW-1185">Reference proteome</keyword>
<evidence type="ECO:0000313" key="2">
    <source>
        <dbReference type="EMBL" id="BCZ18056.1"/>
    </source>
</evidence>
<sequence>MGYKERLKLEFDLMKVLVVVFLTALFSATAYGFVHYDTLTRTQFVFFCCGLGFLIVGLCVLFTKAFSILRKMERLE</sequence>
<gene>
    <name evidence="2" type="ORF">NHP190003_13380</name>
</gene>
<evidence type="ECO:0000313" key="3">
    <source>
        <dbReference type="Proteomes" id="UP000826775"/>
    </source>
</evidence>
<organism evidence="2 3">
    <name type="scientific">Helicobacter gastrocanis</name>
    <dbReference type="NCBI Taxonomy" id="2849641"/>
    <lineage>
        <taxon>Bacteria</taxon>
        <taxon>Pseudomonadati</taxon>
        <taxon>Campylobacterota</taxon>
        <taxon>Epsilonproteobacteria</taxon>
        <taxon>Campylobacterales</taxon>
        <taxon>Helicobacteraceae</taxon>
        <taxon>Helicobacter</taxon>
    </lineage>
</organism>
<dbReference type="RefSeq" id="WP_221279315.1">
    <property type="nucleotide sequence ID" value="NZ_AP024814.1"/>
</dbReference>
<dbReference type="EMBL" id="AP024814">
    <property type="protein sequence ID" value="BCZ18056.1"/>
    <property type="molecule type" value="Genomic_DNA"/>
</dbReference>
<reference evidence="2 3" key="1">
    <citation type="submission" date="2021-07" db="EMBL/GenBank/DDBJ databases">
        <title>Novel Helicobacter sp. Isolated from a dog.</title>
        <authorList>
            <person name="Rimbara E."/>
            <person name="Suzuki M."/>
        </authorList>
    </citation>
    <scope>NUCLEOTIDE SEQUENCE [LARGE SCALE GENOMIC DNA]</scope>
    <source>
        <strain evidence="3">NHP19-003</strain>
    </source>
</reference>
<proteinExistence type="predicted"/>
<keyword evidence="1" id="KW-0812">Transmembrane</keyword>
<feature type="transmembrane region" description="Helical" evidence="1">
    <location>
        <begin position="44"/>
        <end position="66"/>
    </location>
</feature>
<evidence type="ECO:0000256" key="1">
    <source>
        <dbReference type="SAM" id="Phobius"/>
    </source>
</evidence>
<keyword evidence="1" id="KW-1133">Transmembrane helix</keyword>
<feature type="transmembrane region" description="Helical" evidence="1">
    <location>
        <begin position="12"/>
        <end position="32"/>
    </location>
</feature>
<protein>
    <submittedName>
        <fullName evidence="2">Uncharacterized protein</fullName>
    </submittedName>
</protein>
<accession>A0ABN6I393</accession>
<keyword evidence="1" id="KW-0472">Membrane</keyword>
<name>A0ABN6I393_9HELI</name>
<dbReference type="Proteomes" id="UP000826775">
    <property type="component" value="Chromosome"/>
</dbReference>